<proteinExistence type="predicted"/>
<sequence>MPGDTVVMVHKANAQTFNKAPKYRPPRQRPMSASINQEAVRRLPPGLEIPGFTEPKKKRPQSAPLYSKAMPKLEFPEGKSNAQKTIDGEYGPAMKGVSSYPYSRNQLLYLKDFRVLVAGTITHPYMVTAGKGASTPHDVLSGSNFDDDKLGGFAKKWRSEYRVQYTIEKDDFGTRIAKAKSAAPCGVRSEQYIA</sequence>
<gene>
    <name evidence="2" type="ORF">Ctob_000486</name>
</gene>
<dbReference type="EMBL" id="JWZX01003391">
    <property type="protein sequence ID" value="KOO21075.1"/>
    <property type="molecule type" value="Genomic_DNA"/>
</dbReference>
<evidence type="ECO:0000313" key="3">
    <source>
        <dbReference type="Proteomes" id="UP000037460"/>
    </source>
</evidence>
<evidence type="ECO:0000256" key="1">
    <source>
        <dbReference type="SAM" id="MobiDB-lite"/>
    </source>
</evidence>
<evidence type="ECO:0000313" key="2">
    <source>
        <dbReference type="EMBL" id="KOO21075.1"/>
    </source>
</evidence>
<comment type="caution">
    <text evidence="2">The sequence shown here is derived from an EMBL/GenBank/DDBJ whole genome shotgun (WGS) entry which is preliminary data.</text>
</comment>
<dbReference type="Proteomes" id="UP000037460">
    <property type="component" value="Unassembled WGS sequence"/>
</dbReference>
<feature type="region of interest" description="Disordered" evidence="1">
    <location>
        <begin position="20"/>
        <end position="63"/>
    </location>
</feature>
<keyword evidence="3" id="KW-1185">Reference proteome</keyword>
<dbReference type="AlphaFoldDB" id="A0A0M0J3H7"/>
<organism evidence="2 3">
    <name type="scientific">Chrysochromulina tobinii</name>
    <dbReference type="NCBI Taxonomy" id="1460289"/>
    <lineage>
        <taxon>Eukaryota</taxon>
        <taxon>Haptista</taxon>
        <taxon>Haptophyta</taxon>
        <taxon>Prymnesiophyceae</taxon>
        <taxon>Prymnesiales</taxon>
        <taxon>Chrysochromulinaceae</taxon>
        <taxon>Chrysochromulina</taxon>
    </lineage>
</organism>
<accession>A0A0M0J3H7</accession>
<name>A0A0M0J3H7_9EUKA</name>
<protein>
    <submittedName>
        <fullName evidence="2">Uncharacterized protein</fullName>
    </submittedName>
</protein>
<reference evidence="3" key="1">
    <citation type="journal article" date="2015" name="PLoS Genet.">
        <title>Genome Sequence and Transcriptome Analyses of Chrysochromulina tobin: Metabolic Tools for Enhanced Algal Fitness in the Prominent Order Prymnesiales (Haptophyceae).</title>
        <authorList>
            <person name="Hovde B.T."/>
            <person name="Deodato C.R."/>
            <person name="Hunsperger H.M."/>
            <person name="Ryken S.A."/>
            <person name="Yost W."/>
            <person name="Jha R.K."/>
            <person name="Patterson J."/>
            <person name="Monnat R.J. Jr."/>
            <person name="Barlow S.B."/>
            <person name="Starkenburg S.R."/>
            <person name="Cattolico R.A."/>
        </authorList>
    </citation>
    <scope>NUCLEOTIDE SEQUENCE</scope>
    <source>
        <strain evidence="3">CCMP291</strain>
    </source>
</reference>